<evidence type="ECO:0000259" key="4">
    <source>
        <dbReference type="PROSITE" id="PS51186"/>
    </source>
</evidence>
<evidence type="ECO:0000256" key="3">
    <source>
        <dbReference type="ARBA" id="ARBA00038502"/>
    </source>
</evidence>
<accession>A0A161QFM5</accession>
<keyword evidence="6" id="KW-1185">Reference proteome</keyword>
<evidence type="ECO:0000313" key="5">
    <source>
        <dbReference type="EMBL" id="KYG27679.1"/>
    </source>
</evidence>
<proteinExistence type="inferred from homology"/>
<dbReference type="InterPro" id="IPR016181">
    <property type="entry name" value="Acyl_CoA_acyltransferase"/>
</dbReference>
<protein>
    <recommendedName>
        <fullName evidence="4">N-acetyltransferase domain-containing protein</fullName>
    </recommendedName>
</protein>
<reference evidence="5" key="1">
    <citation type="submission" date="2016-02" db="EMBL/GenBank/DDBJ databases">
        <title>Genome sequence of Bacillus trypoxylicola KCTC 13244(T).</title>
        <authorList>
            <person name="Jeong H."/>
            <person name="Park S.-H."/>
            <person name="Choi S.-K."/>
        </authorList>
    </citation>
    <scope>NUCLEOTIDE SEQUENCE [LARGE SCALE GENOMIC DNA]</scope>
    <source>
        <strain evidence="5">KCTC 13244</strain>
    </source>
</reference>
<keyword evidence="2" id="KW-0012">Acyltransferase</keyword>
<dbReference type="SUPFAM" id="SSF55729">
    <property type="entry name" value="Acyl-CoA N-acyltransferases (Nat)"/>
    <property type="match status" value="1"/>
</dbReference>
<organism evidence="5 6">
    <name type="scientific">Alkalihalobacillus trypoxylicola</name>
    <dbReference type="NCBI Taxonomy" id="519424"/>
    <lineage>
        <taxon>Bacteria</taxon>
        <taxon>Bacillati</taxon>
        <taxon>Bacillota</taxon>
        <taxon>Bacilli</taxon>
        <taxon>Bacillales</taxon>
        <taxon>Bacillaceae</taxon>
        <taxon>Alkalihalobacillus</taxon>
    </lineage>
</organism>
<feature type="domain" description="N-acetyltransferase" evidence="4">
    <location>
        <begin position="3"/>
        <end position="170"/>
    </location>
</feature>
<sequence>MEILLKKLDIHDKESLLDFEKRNRTYFEKFVPSRGNDYYLKNEFKERHKQLLLEQEKNESLFFLIQKRDGTIIGRINVIDIQDQIGEIGYRIGEEFVGGKVASQAVSLLCQQLSDPPFINMLHSLKAKTLVEHIASQRVLEKNHFKKIATEEVTINNQTLNFYIYEYQLL</sequence>
<evidence type="ECO:0000313" key="6">
    <source>
        <dbReference type="Proteomes" id="UP000075806"/>
    </source>
</evidence>
<dbReference type="PANTHER" id="PTHR43792">
    <property type="entry name" value="GNAT FAMILY, PUTATIVE (AFU_ORTHOLOGUE AFUA_3G00765)-RELATED-RELATED"/>
    <property type="match status" value="1"/>
</dbReference>
<evidence type="ECO:0000256" key="1">
    <source>
        <dbReference type="ARBA" id="ARBA00022679"/>
    </source>
</evidence>
<dbReference type="GO" id="GO:0008999">
    <property type="term" value="F:protein-N-terminal-alanine acetyltransferase activity"/>
    <property type="evidence" value="ECO:0007669"/>
    <property type="project" value="TreeGrafter"/>
</dbReference>
<dbReference type="Proteomes" id="UP000075806">
    <property type="component" value="Unassembled WGS sequence"/>
</dbReference>
<name>A0A161QFM5_9BACI</name>
<dbReference type="PANTHER" id="PTHR43792:SF8">
    <property type="entry name" value="[RIBOSOMAL PROTEIN US5]-ALANINE N-ACETYLTRANSFERASE"/>
    <property type="match status" value="1"/>
</dbReference>
<dbReference type="InterPro" id="IPR000182">
    <property type="entry name" value="GNAT_dom"/>
</dbReference>
<dbReference type="GO" id="GO:0005737">
    <property type="term" value="C:cytoplasm"/>
    <property type="evidence" value="ECO:0007669"/>
    <property type="project" value="TreeGrafter"/>
</dbReference>
<keyword evidence="1" id="KW-0808">Transferase</keyword>
<dbReference type="STRING" id="519424.AZF04_10840"/>
<dbReference type="InterPro" id="IPR051531">
    <property type="entry name" value="N-acetyltransferase"/>
</dbReference>
<dbReference type="PROSITE" id="PS51186">
    <property type="entry name" value="GNAT"/>
    <property type="match status" value="1"/>
</dbReference>
<gene>
    <name evidence="5" type="ORF">AZF04_10840</name>
</gene>
<comment type="similarity">
    <text evidence="3">Belongs to the acetyltransferase family. RimJ subfamily.</text>
</comment>
<dbReference type="EMBL" id="LTAO01000036">
    <property type="protein sequence ID" value="KYG27679.1"/>
    <property type="molecule type" value="Genomic_DNA"/>
</dbReference>
<evidence type="ECO:0000256" key="2">
    <source>
        <dbReference type="ARBA" id="ARBA00023315"/>
    </source>
</evidence>
<dbReference type="AlphaFoldDB" id="A0A161QFM5"/>
<dbReference type="Pfam" id="PF13302">
    <property type="entry name" value="Acetyltransf_3"/>
    <property type="match status" value="1"/>
</dbReference>
<comment type="caution">
    <text evidence="5">The sequence shown here is derived from an EMBL/GenBank/DDBJ whole genome shotgun (WGS) entry which is preliminary data.</text>
</comment>
<dbReference type="Gene3D" id="3.40.630.30">
    <property type="match status" value="1"/>
</dbReference>